<dbReference type="Proteomes" id="UP001168821">
    <property type="component" value="Unassembled WGS sequence"/>
</dbReference>
<dbReference type="CDD" id="cd10489">
    <property type="entry name" value="MH1_SMAD_6_7"/>
    <property type="match status" value="1"/>
</dbReference>
<evidence type="ECO:0000256" key="3">
    <source>
        <dbReference type="ARBA" id="ARBA00023163"/>
    </source>
</evidence>
<dbReference type="SUPFAM" id="SSF56366">
    <property type="entry name" value="SMAD MH1 domain"/>
    <property type="match status" value="1"/>
</dbReference>
<protein>
    <recommendedName>
        <fullName evidence="5">MH1 domain-containing protein</fullName>
    </recommendedName>
</protein>
<keyword evidence="7" id="KW-1185">Reference proteome</keyword>
<evidence type="ECO:0000313" key="7">
    <source>
        <dbReference type="Proteomes" id="UP001168821"/>
    </source>
</evidence>
<dbReference type="GO" id="GO:0140416">
    <property type="term" value="F:transcription regulator inhibitor activity"/>
    <property type="evidence" value="ECO:0007669"/>
    <property type="project" value="TreeGrafter"/>
</dbReference>
<evidence type="ECO:0000313" key="6">
    <source>
        <dbReference type="EMBL" id="KAJ3650322.1"/>
    </source>
</evidence>
<dbReference type="PANTHER" id="PTHR13703">
    <property type="entry name" value="SMAD"/>
    <property type="match status" value="1"/>
</dbReference>
<dbReference type="GO" id="GO:0030154">
    <property type="term" value="P:cell differentiation"/>
    <property type="evidence" value="ECO:0007669"/>
    <property type="project" value="TreeGrafter"/>
</dbReference>
<dbReference type="InterPro" id="IPR013019">
    <property type="entry name" value="MAD_homology_MH1"/>
</dbReference>
<dbReference type="GO" id="GO:0009653">
    <property type="term" value="P:anatomical structure morphogenesis"/>
    <property type="evidence" value="ECO:0007669"/>
    <property type="project" value="TreeGrafter"/>
</dbReference>
<dbReference type="PANTHER" id="PTHR13703:SF54">
    <property type="entry name" value="MOTHERS AGAINST DECAPENTAPLEGIC HOMOLOG"/>
    <property type="match status" value="1"/>
</dbReference>
<organism evidence="6 7">
    <name type="scientific">Zophobas morio</name>
    <dbReference type="NCBI Taxonomy" id="2755281"/>
    <lineage>
        <taxon>Eukaryota</taxon>
        <taxon>Metazoa</taxon>
        <taxon>Ecdysozoa</taxon>
        <taxon>Arthropoda</taxon>
        <taxon>Hexapoda</taxon>
        <taxon>Insecta</taxon>
        <taxon>Pterygota</taxon>
        <taxon>Neoptera</taxon>
        <taxon>Endopterygota</taxon>
        <taxon>Coleoptera</taxon>
        <taxon>Polyphaga</taxon>
        <taxon>Cucujiformia</taxon>
        <taxon>Tenebrionidae</taxon>
        <taxon>Zophobas</taxon>
    </lineage>
</organism>
<dbReference type="GO" id="GO:0070411">
    <property type="term" value="F:I-SMAD binding"/>
    <property type="evidence" value="ECO:0007669"/>
    <property type="project" value="TreeGrafter"/>
</dbReference>
<reference evidence="6" key="1">
    <citation type="journal article" date="2023" name="G3 (Bethesda)">
        <title>Whole genome assemblies of Zophobas morio and Tenebrio molitor.</title>
        <authorList>
            <person name="Kaur S."/>
            <person name="Stinson S.A."/>
            <person name="diCenzo G.C."/>
        </authorList>
    </citation>
    <scope>NUCLEOTIDE SEQUENCE</scope>
    <source>
        <strain evidence="6">QUZm001</strain>
    </source>
</reference>
<dbReference type="AlphaFoldDB" id="A0AA38I9N3"/>
<gene>
    <name evidence="6" type="ORF">Zmor_022017</name>
</gene>
<dbReference type="SMART" id="SM00523">
    <property type="entry name" value="DWA"/>
    <property type="match status" value="1"/>
</dbReference>
<accession>A0AA38I9N3</accession>
<dbReference type="EMBL" id="JALNTZ010000006">
    <property type="protein sequence ID" value="KAJ3650322.1"/>
    <property type="molecule type" value="Genomic_DNA"/>
</dbReference>
<dbReference type="GO" id="GO:0060395">
    <property type="term" value="P:SMAD protein signal transduction"/>
    <property type="evidence" value="ECO:0007669"/>
    <property type="project" value="TreeGrafter"/>
</dbReference>
<dbReference type="Gene3D" id="3.90.520.10">
    <property type="entry name" value="SMAD MH1 domain"/>
    <property type="match status" value="1"/>
</dbReference>
<comment type="caution">
    <text evidence="6">The sequence shown here is derived from an EMBL/GenBank/DDBJ whole genome shotgun (WGS) entry which is preliminary data.</text>
</comment>
<keyword evidence="2" id="KW-0805">Transcription regulation</keyword>
<proteinExistence type="predicted"/>
<keyword evidence="4" id="KW-0539">Nucleus</keyword>
<comment type="subcellular location">
    <subcellularLocation>
        <location evidence="1">Nucleus</location>
    </subcellularLocation>
</comment>
<evidence type="ECO:0000256" key="2">
    <source>
        <dbReference type="ARBA" id="ARBA00023015"/>
    </source>
</evidence>
<feature type="domain" description="MH1" evidence="5">
    <location>
        <begin position="5"/>
        <end position="117"/>
    </location>
</feature>
<evidence type="ECO:0000256" key="4">
    <source>
        <dbReference type="ARBA" id="ARBA00023242"/>
    </source>
</evidence>
<sequence length="162" mass="18277">MFMFRSRRATLTKRLLKARRRRGGDDDGVARLLRELQDNQLGMLWAAVESRGRDMSSCVLLPKERQAHVLCCQTWRWPELVHGADLRRLPGCRSAGDPVYVCCNPYHWSRVYQPGEQVVIMGRNATSDPERGTDAFFQLLEGAAAGRGTCCGWVVVIIDGVQ</sequence>
<dbReference type="GO" id="GO:0006357">
    <property type="term" value="P:regulation of transcription by RNA polymerase II"/>
    <property type="evidence" value="ECO:0007669"/>
    <property type="project" value="TreeGrafter"/>
</dbReference>
<evidence type="ECO:0000256" key="1">
    <source>
        <dbReference type="ARBA" id="ARBA00004123"/>
    </source>
</evidence>
<dbReference type="Pfam" id="PF03165">
    <property type="entry name" value="MH1"/>
    <property type="match status" value="1"/>
</dbReference>
<keyword evidence="3" id="KW-0804">Transcription</keyword>
<evidence type="ECO:0000259" key="5">
    <source>
        <dbReference type="PROSITE" id="PS51075"/>
    </source>
</evidence>
<dbReference type="InterPro" id="IPR003619">
    <property type="entry name" value="MAD_homology1_Dwarfin-type"/>
</dbReference>
<dbReference type="InterPro" id="IPR036578">
    <property type="entry name" value="SMAD_MH1_sf"/>
</dbReference>
<dbReference type="PROSITE" id="PS51075">
    <property type="entry name" value="MH1"/>
    <property type="match status" value="1"/>
</dbReference>
<dbReference type="GO" id="GO:0071144">
    <property type="term" value="C:heteromeric SMAD protein complex"/>
    <property type="evidence" value="ECO:0007669"/>
    <property type="project" value="TreeGrafter"/>
</dbReference>
<dbReference type="InterPro" id="IPR013790">
    <property type="entry name" value="Dwarfin"/>
</dbReference>
<name>A0AA38I9N3_9CUCU</name>